<dbReference type="InterPro" id="IPR002669">
    <property type="entry name" value="UreD"/>
</dbReference>
<evidence type="ECO:0000313" key="4">
    <source>
        <dbReference type="EMBL" id="SCZ49350.1"/>
    </source>
</evidence>
<comment type="similarity">
    <text evidence="1 3">Belongs to the UreD family.</text>
</comment>
<dbReference type="AlphaFoldDB" id="A0A1G5PJS0"/>
<comment type="function">
    <text evidence="3">Required for maturation of urease via the functional incorporation of the urease nickel metallocenter.</text>
</comment>
<reference evidence="4 5" key="1">
    <citation type="submission" date="2016-10" db="EMBL/GenBank/DDBJ databases">
        <authorList>
            <person name="de Groot N.N."/>
        </authorList>
    </citation>
    <scope>NUCLEOTIDE SEQUENCE [LARGE SCALE GENOMIC DNA]</scope>
    <source>
        <strain evidence="4 5">U95</strain>
    </source>
</reference>
<protein>
    <recommendedName>
        <fullName evidence="3">Urease accessory protein UreD</fullName>
    </recommendedName>
</protein>
<gene>
    <name evidence="3" type="primary">ureD</name>
    <name evidence="4" type="ORF">SAMN04488118_10152</name>
</gene>
<keyword evidence="2 3" id="KW-0143">Chaperone</keyword>
<keyword evidence="3" id="KW-0996">Nickel insertion</keyword>
<dbReference type="GO" id="GO:0016151">
    <property type="term" value="F:nickel cation binding"/>
    <property type="evidence" value="ECO:0007669"/>
    <property type="project" value="UniProtKB-UniRule"/>
</dbReference>
<organism evidence="4 5">
    <name type="scientific">Epibacterium ulvae</name>
    <dbReference type="NCBI Taxonomy" id="1156985"/>
    <lineage>
        <taxon>Bacteria</taxon>
        <taxon>Pseudomonadati</taxon>
        <taxon>Pseudomonadota</taxon>
        <taxon>Alphaproteobacteria</taxon>
        <taxon>Rhodobacterales</taxon>
        <taxon>Roseobacteraceae</taxon>
        <taxon>Epibacterium</taxon>
    </lineage>
</organism>
<dbReference type="HAMAP" id="MF_01384">
    <property type="entry name" value="UreD"/>
    <property type="match status" value="1"/>
</dbReference>
<dbReference type="PANTHER" id="PTHR33643">
    <property type="entry name" value="UREASE ACCESSORY PROTEIN D"/>
    <property type="match status" value="1"/>
</dbReference>
<keyword evidence="3" id="KW-0963">Cytoplasm</keyword>
<evidence type="ECO:0000256" key="1">
    <source>
        <dbReference type="ARBA" id="ARBA00007177"/>
    </source>
</evidence>
<sequence length="286" mass="31156">MAVRDWEIYDIFTLAEKTEASVSEEIPRTKGTLFLSTKQVAQRSGLDGFRTSGAMKALFPRTEEVQAILINTSGGLTGGDQLDIEACAGTNSALSLTTQAAERAYRAQSGVARVTTNLRVQSGAELNWLPQELILFQGAALQRSLAIRLEEDARVLMIEPVVFGRTAMGETITELSFRDRVSITRAGRPVYRDGLDMTGDATAQLARRAVAQGAKAMASLVYIAPDAEAHLPVLRQMLNDTSGVSLKSADLLVGRLLASDSFELRKMLLPILDRLSSDRLPTSWRL</sequence>
<comment type="subunit">
    <text evidence="3">UreD, UreF and UreG form a complex that acts as a GTP-hydrolysis-dependent molecular chaperone, activating the urease apoprotein by helping to assemble the nickel containing metallocenter of UreC. The UreE protein probably delivers the nickel.</text>
</comment>
<keyword evidence="5" id="KW-1185">Reference proteome</keyword>
<comment type="subcellular location">
    <subcellularLocation>
        <location evidence="3">Cytoplasm</location>
    </subcellularLocation>
</comment>
<proteinExistence type="inferred from homology"/>
<evidence type="ECO:0000313" key="5">
    <source>
        <dbReference type="Proteomes" id="UP000198767"/>
    </source>
</evidence>
<name>A0A1G5PJS0_9RHOB</name>
<dbReference type="PANTHER" id="PTHR33643:SF1">
    <property type="entry name" value="UREASE ACCESSORY PROTEIN D"/>
    <property type="match status" value="1"/>
</dbReference>
<evidence type="ECO:0000256" key="2">
    <source>
        <dbReference type="ARBA" id="ARBA00023186"/>
    </source>
</evidence>
<dbReference type="Pfam" id="PF01774">
    <property type="entry name" value="UreD"/>
    <property type="match status" value="1"/>
</dbReference>
<accession>A0A1G5PJS0</accession>
<dbReference type="STRING" id="1156985.SAMN04488118_10152"/>
<dbReference type="EMBL" id="FMWG01000001">
    <property type="protein sequence ID" value="SCZ49350.1"/>
    <property type="molecule type" value="Genomic_DNA"/>
</dbReference>
<dbReference type="GO" id="GO:0005737">
    <property type="term" value="C:cytoplasm"/>
    <property type="evidence" value="ECO:0007669"/>
    <property type="project" value="UniProtKB-SubCell"/>
</dbReference>
<evidence type="ECO:0000256" key="3">
    <source>
        <dbReference type="HAMAP-Rule" id="MF_01384"/>
    </source>
</evidence>
<dbReference type="Proteomes" id="UP000198767">
    <property type="component" value="Unassembled WGS sequence"/>
</dbReference>